<sequence>MKNENDLFSKSNLQKLAEELPYIKFPDFKIKTIDGVANIAKILSNQHITLPNIGSQLAEQIKNSSLQTISPTLSSSSFINLNQSLKNISKISEPLSKQLAEIGKNQLILSNNLAHIAKSIDKSHLTKFNGISVALEGISNDYLKNITKTRDWNDLLVAENVSEVISSTTTDFIKNDDDGITKEDLEKLKKLIVAELSSLLEKSTSQKAIDFIFKVMIVTTFLMNLYRFNQDNGIVELETKDLLPDNIKEIEKSDIDIKKSFETIISQLNSQRIAKTDVHLRYSNKIRTNIIGIVKKGQIVSVIEIRHKYLLISYIDNVTGEPKSGFVVKKYFKKIK</sequence>
<dbReference type="RefSeq" id="WP_386104187.1">
    <property type="nucleotide sequence ID" value="NZ_JBHTJR010000007.1"/>
</dbReference>
<accession>A0ABW3JQV3</accession>
<dbReference type="Proteomes" id="UP001597062">
    <property type="component" value="Unassembled WGS sequence"/>
</dbReference>
<name>A0ABW3JQV3_9FLAO</name>
<dbReference type="EMBL" id="JBHTJR010000007">
    <property type="protein sequence ID" value="MFD0991667.1"/>
    <property type="molecule type" value="Genomic_DNA"/>
</dbReference>
<gene>
    <name evidence="1" type="ORF">ACFQ1U_00470</name>
</gene>
<comment type="caution">
    <text evidence="1">The sequence shown here is derived from an EMBL/GenBank/DDBJ whole genome shotgun (WGS) entry which is preliminary data.</text>
</comment>
<reference evidence="2" key="1">
    <citation type="journal article" date="2019" name="Int. J. Syst. Evol. Microbiol.">
        <title>The Global Catalogue of Microorganisms (GCM) 10K type strain sequencing project: providing services to taxonomists for standard genome sequencing and annotation.</title>
        <authorList>
            <consortium name="The Broad Institute Genomics Platform"/>
            <consortium name="The Broad Institute Genome Sequencing Center for Infectious Disease"/>
            <person name="Wu L."/>
            <person name="Ma J."/>
        </authorList>
    </citation>
    <scope>NUCLEOTIDE SEQUENCE [LARGE SCALE GENOMIC DNA]</scope>
    <source>
        <strain evidence="2">CCUG 60527</strain>
    </source>
</reference>
<evidence type="ECO:0008006" key="3">
    <source>
        <dbReference type="Google" id="ProtNLM"/>
    </source>
</evidence>
<protein>
    <recommendedName>
        <fullName evidence="3">SH3 domain-containing protein</fullName>
    </recommendedName>
</protein>
<evidence type="ECO:0000313" key="2">
    <source>
        <dbReference type="Proteomes" id="UP001597062"/>
    </source>
</evidence>
<organism evidence="1 2">
    <name type="scientific">Tenacibaculum geojense</name>
    <dbReference type="NCBI Taxonomy" id="915352"/>
    <lineage>
        <taxon>Bacteria</taxon>
        <taxon>Pseudomonadati</taxon>
        <taxon>Bacteroidota</taxon>
        <taxon>Flavobacteriia</taxon>
        <taxon>Flavobacteriales</taxon>
        <taxon>Flavobacteriaceae</taxon>
        <taxon>Tenacibaculum</taxon>
    </lineage>
</organism>
<keyword evidence="2" id="KW-1185">Reference proteome</keyword>
<evidence type="ECO:0000313" key="1">
    <source>
        <dbReference type="EMBL" id="MFD0991667.1"/>
    </source>
</evidence>
<proteinExistence type="predicted"/>